<accession>A0A411Z5F2</accession>
<dbReference type="EMBL" id="QWEY01000002">
    <property type="protein sequence ID" value="RGP38291.1"/>
    <property type="molecule type" value="Genomic_DNA"/>
</dbReference>
<protein>
    <submittedName>
        <fullName evidence="1">DUF1491 family protein</fullName>
    </submittedName>
</protein>
<sequence>MVPADIRLKADLWVSAYLNRLRLADIPAYVTRKGDPTAGTVLVKVALLDGTARAFERGYDLTTGTRLWRLMAEGSEREVDAALTRAGQRDPDLWVIELEHKAGRTLLDEDGLSA</sequence>
<dbReference type="OrthoDB" id="9809136at2"/>
<name>A0A411Z5F2_9RHOB</name>
<dbReference type="Pfam" id="PF07372">
    <property type="entry name" value="DUF1491"/>
    <property type="match status" value="1"/>
</dbReference>
<comment type="caution">
    <text evidence="1">The sequence shown here is derived from an EMBL/GenBank/DDBJ whole genome shotgun (WGS) entry which is preliminary data.</text>
</comment>
<dbReference type="InterPro" id="IPR009964">
    <property type="entry name" value="DUF1491"/>
</dbReference>
<reference evidence="1 2" key="1">
    <citation type="submission" date="2018-08" db="EMBL/GenBank/DDBJ databases">
        <title>Flavobacterium tibetense sp. nov., isolated from a wetland YonghuCo on Tibetan Plateau.</title>
        <authorList>
            <person name="Phurbu D."/>
            <person name="Lu H."/>
            <person name="Xing P."/>
        </authorList>
    </citation>
    <scope>NUCLEOTIDE SEQUENCE [LARGE SCALE GENOMIC DNA]</scope>
    <source>
        <strain evidence="1 2">DJC</strain>
    </source>
</reference>
<gene>
    <name evidence="1" type="ORF">D1012_05555</name>
</gene>
<proteinExistence type="predicted"/>
<dbReference type="Gene3D" id="3.40.1530.20">
    <property type="entry name" value="Protein of unknown function (DUF1491)"/>
    <property type="match status" value="1"/>
</dbReference>
<keyword evidence="2" id="KW-1185">Reference proteome</keyword>
<dbReference type="Proteomes" id="UP000284547">
    <property type="component" value="Unassembled WGS sequence"/>
</dbReference>
<organism evidence="1 2">
    <name type="scientific">Pseudotabrizicola alkalilacus</name>
    <dbReference type="NCBI Taxonomy" id="2305252"/>
    <lineage>
        <taxon>Bacteria</taxon>
        <taxon>Pseudomonadati</taxon>
        <taxon>Pseudomonadota</taxon>
        <taxon>Alphaproteobacteria</taxon>
        <taxon>Rhodobacterales</taxon>
        <taxon>Paracoccaceae</taxon>
        <taxon>Pseudotabrizicola</taxon>
    </lineage>
</organism>
<evidence type="ECO:0000313" key="2">
    <source>
        <dbReference type="Proteomes" id="UP000284547"/>
    </source>
</evidence>
<dbReference type="AlphaFoldDB" id="A0A411Z5F2"/>
<dbReference type="RefSeq" id="WP_118150340.1">
    <property type="nucleotide sequence ID" value="NZ_QWEY01000002.1"/>
</dbReference>
<evidence type="ECO:0000313" key="1">
    <source>
        <dbReference type="EMBL" id="RGP38291.1"/>
    </source>
</evidence>